<feature type="transmembrane region" description="Helical" evidence="1">
    <location>
        <begin position="269"/>
        <end position="289"/>
    </location>
</feature>
<gene>
    <name evidence="4" type="ORF">SAMN05216339_10923</name>
</gene>
<dbReference type="AlphaFoldDB" id="A0A1I7IJQ5"/>
<feature type="transmembrane region" description="Helical" evidence="1">
    <location>
        <begin position="147"/>
        <end position="165"/>
    </location>
</feature>
<feature type="transmembrane region" description="Helical" evidence="1">
    <location>
        <begin position="368"/>
        <end position="391"/>
    </location>
</feature>
<dbReference type="RefSeq" id="WP_074929043.1">
    <property type="nucleotide sequence ID" value="NZ_FPBL01000009.1"/>
</dbReference>
<protein>
    <submittedName>
        <fullName evidence="4">Uncharacterized membrane protein, DUF4010 family</fullName>
    </submittedName>
</protein>
<feature type="transmembrane region" description="Helical" evidence="1">
    <location>
        <begin position="336"/>
        <end position="356"/>
    </location>
</feature>
<keyword evidence="1" id="KW-0472">Membrane</keyword>
<evidence type="ECO:0000256" key="1">
    <source>
        <dbReference type="SAM" id="Phobius"/>
    </source>
</evidence>
<reference evidence="4 5" key="1">
    <citation type="submission" date="2016-10" db="EMBL/GenBank/DDBJ databases">
        <authorList>
            <person name="de Groot N.N."/>
        </authorList>
    </citation>
    <scope>NUCLEOTIDE SEQUENCE [LARGE SCALE GENOMIC DNA]</scope>
    <source>
        <strain evidence="4 5">Nm24</strain>
    </source>
</reference>
<dbReference type="Pfam" id="PF02308">
    <property type="entry name" value="MgtC"/>
    <property type="match status" value="1"/>
</dbReference>
<feature type="transmembrane region" description="Helical" evidence="1">
    <location>
        <begin position="118"/>
        <end position="135"/>
    </location>
</feature>
<dbReference type="EMBL" id="FPBL01000009">
    <property type="protein sequence ID" value="SFU73150.1"/>
    <property type="molecule type" value="Genomic_DNA"/>
</dbReference>
<name>A0A1I7IJQ5_9PROT</name>
<evidence type="ECO:0000313" key="5">
    <source>
        <dbReference type="Proteomes" id="UP000183926"/>
    </source>
</evidence>
<dbReference type="Pfam" id="PF13194">
    <property type="entry name" value="DUF4010"/>
    <property type="match status" value="1"/>
</dbReference>
<dbReference type="PANTHER" id="PTHR39084">
    <property type="entry name" value="MEMBRANE PROTEIN-RELATED"/>
    <property type="match status" value="1"/>
</dbReference>
<dbReference type="Proteomes" id="UP000183926">
    <property type="component" value="Unassembled WGS sequence"/>
</dbReference>
<feature type="transmembrane region" description="Helical" evidence="1">
    <location>
        <begin position="309"/>
        <end position="329"/>
    </location>
</feature>
<keyword evidence="1" id="KW-0812">Transmembrane</keyword>
<feature type="transmembrane region" description="Helical" evidence="1">
    <location>
        <begin position="403"/>
        <end position="425"/>
    </location>
</feature>
<dbReference type="PANTHER" id="PTHR39084:SF1">
    <property type="entry name" value="DUF4010 DOMAIN-CONTAINING PROTEIN"/>
    <property type="match status" value="1"/>
</dbReference>
<evidence type="ECO:0000259" key="3">
    <source>
        <dbReference type="Pfam" id="PF13194"/>
    </source>
</evidence>
<feature type="domain" description="MgtC/SapB/SrpB/YhiD N-terminal" evidence="2">
    <location>
        <begin position="18"/>
        <end position="136"/>
    </location>
</feature>
<keyword evidence="1" id="KW-1133">Transmembrane helix</keyword>
<feature type="transmembrane region" description="Helical" evidence="1">
    <location>
        <begin position="12"/>
        <end position="29"/>
    </location>
</feature>
<sequence length="426" mass="46422">MDELFFPEHERVYLVEFATSMAIGLLIGLERERHPAAKAGLRTFALVAMFGTLAAVLSDKVQTPWLLISGLLLTGIMMISSYQDKREKQKDPGTTTIAAILICYGLGALVWYEESILAVMLAIITTILLYFKTELQGISQNLSRKDLISILQFAVLSFIILPILPDKDYGPFNAFNPYQIWLMIVLISGISLAGYIALRFVGQRHGAVLLGVLGGLVSSTATTMVFTRHNGDKPDLINTAVIVILLANLVVLVRLALITEIISPTIFPYLTPILGGGLFLGLIASVFRWREFSQQQAVPMPDTKNPTEISIAVRFGLLYAAVLFLSGWLSEIAGNSGLYAVAIISGLTNVDAITLSSLRLYEMGQLEIIEVVIAITLGVIANLIFKLGLIFFTGNIVLAKRCFLGTIATITGLVGAFFLASHLAYF</sequence>
<dbReference type="OrthoDB" id="9813718at2"/>
<feature type="transmembrane region" description="Helical" evidence="1">
    <location>
        <begin position="180"/>
        <end position="201"/>
    </location>
</feature>
<feature type="domain" description="DUF4010" evidence="3">
    <location>
        <begin position="185"/>
        <end position="394"/>
    </location>
</feature>
<evidence type="ECO:0000259" key="2">
    <source>
        <dbReference type="Pfam" id="PF02308"/>
    </source>
</evidence>
<feature type="transmembrane region" description="Helical" evidence="1">
    <location>
        <begin position="41"/>
        <end position="58"/>
    </location>
</feature>
<dbReference type="InterPro" id="IPR025105">
    <property type="entry name" value="DUF4010"/>
</dbReference>
<feature type="transmembrane region" description="Helical" evidence="1">
    <location>
        <begin position="239"/>
        <end position="257"/>
    </location>
</feature>
<accession>A0A1I7IJQ5</accession>
<evidence type="ECO:0000313" key="4">
    <source>
        <dbReference type="EMBL" id="SFU73150.1"/>
    </source>
</evidence>
<organism evidence="4 5">
    <name type="scientific">Nitrosomonas eutropha</name>
    <dbReference type="NCBI Taxonomy" id="916"/>
    <lineage>
        <taxon>Bacteria</taxon>
        <taxon>Pseudomonadati</taxon>
        <taxon>Pseudomonadota</taxon>
        <taxon>Betaproteobacteria</taxon>
        <taxon>Nitrosomonadales</taxon>
        <taxon>Nitrosomonadaceae</taxon>
        <taxon>Nitrosomonas</taxon>
    </lineage>
</organism>
<proteinExistence type="predicted"/>
<feature type="transmembrane region" description="Helical" evidence="1">
    <location>
        <begin position="208"/>
        <end position="227"/>
    </location>
</feature>
<feature type="transmembrane region" description="Helical" evidence="1">
    <location>
        <begin position="64"/>
        <end position="82"/>
    </location>
</feature>
<dbReference type="InterPro" id="IPR049177">
    <property type="entry name" value="MgtC_SapB_SrpB_YhiD_N"/>
</dbReference>